<feature type="domain" description="DUF7133" evidence="2">
    <location>
        <begin position="82"/>
        <end position="223"/>
    </location>
</feature>
<dbReference type="Proteomes" id="UP001170717">
    <property type="component" value="Unassembled WGS sequence"/>
</dbReference>
<dbReference type="AlphaFoldDB" id="A0AAW7Z235"/>
<dbReference type="EMBL" id="JAUOQI010000002">
    <property type="protein sequence ID" value="MDO6576533.1"/>
    <property type="molecule type" value="Genomic_DNA"/>
</dbReference>
<reference evidence="3" key="1">
    <citation type="submission" date="2023-07" db="EMBL/GenBank/DDBJ databases">
        <title>Genome content predicts the carbon catabolic preferences of heterotrophic bacteria.</title>
        <authorList>
            <person name="Gralka M."/>
        </authorList>
    </citation>
    <scope>NUCLEOTIDE SEQUENCE</scope>
    <source>
        <strain evidence="3">F2M12</strain>
    </source>
</reference>
<evidence type="ECO:0000259" key="2">
    <source>
        <dbReference type="Pfam" id="PF23500"/>
    </source>
</evidence>
<dbReference type="SUPFAM" id="SSF63829">
    <property type="entry name" value="Calcium-dependent phosphotriesterase"/>
    <property type="match status" value="1"/>
</dbReference>
<dbReference type="Pfam" id="PF23500">
    <property type="entry name" value="DUF7133"/>
    <property type="match status" value="1"/>
</dbReference>
<dbReference type="Gene3D" id="2.120.10.30">
    <property type="entry name" value="TolB, C-terminal domain"/>
    <property type="match status" value="1"/>
</dbReference>
<feature type="chain" id="PRO_5043981407" evidence="1">
    <location>
        <begin position="27"/>
        <end position="491"/>
    </location>
</feature>
<dbReference type="InterPro" id="IPR055557">
    <property type="entry name" value="DUF7133"/>
</dbReference>
<evidence type="ECO:0000256" key="1">
    <source>
        <dbReference type="SAM" id="SignalP"/>
    </source>
</evidence>
<sequence>MKFKGLKKVALCLVGAGLVSSLQLEAAQAPKQEYKPDGYDIVTIETPKDERFHVTGIDSDSDGVIWVATRFGDVWYYKNDTWFKFAQGLHEPTGLLIDTDGSLLVSQKPELTRIVDSDKDGVADIYQPVANDWTFNDNYHEFVFGPVKDEQGNLYGTLNLSHNNPDAFTMGAMGSPGGYRGFAFQVDTKGVFTPYAWGLRSPAGLGTSPQGEIFFTDNQGDWVPTSKMHLLEQGKFYGHPVSLVDVEGYTRESIKEMSVETFAQMSEKPVVWIPHVEVANSPGNPEWDTTEGKFGPFKGQIFIGDQTQSNLFRVLLEKVNGQYQGAVINFMNKFQSGNIRTEFDVNGQLWVGQTARGWGAQGGKPFGLQKVVWDGTMPFELHSITLTETGFRMSFTDTLSSETVVKESLKAQSWQYHYSSSYGSPKVDLSTLPITNVVLLDDGKTIDVTLPLTSGKVVQIDFTGLKDVNGRSVSVDKVYYTLNQLLASKQQ</sequence>
<feature type="signal peptide" evidence="1">
    <location>
        <begin position="1"/>
        <end position="26"/>
    </location>
</feature>
<dbReference type="PANTHER" id="PTHR33546:SF1">
    <property type="entry name" value="LARGE, MULTIFUNCTIONAL SECRETED PROTEIN"/>
    <property type="match status" value="1"/>
</dbReference>
<accession>A0AAW7Z235</accession>
<protein>
    <submittedName>
        <fullName evidence="3">PQQ-dependent sugar dehydrogenase</fullName>
    </submittedName>
</protein>
<name>A0AAW7Z235_9ALTE</name>
<dbReference type="RefSeq" id="WP_138118125.1">
    <property type="nucleotide sequence ID" value="NZ_CAXIBE010000008.1"/>
</dbReference>
<gene>
    <name evidence="3" type="ORF">Q4527_03985</name>
</gene>
<organism evidence="3 4">
    <name type="scientific">Alteromonas stellipolaris</name>
    <dbReference type="NCBI Taxonomy" id="233316"/>
    <lineage>
        <taxon>Bacteria</taxon>
        <taxon>Pseudomonadati</taxon>
        <taxon>Pseudomonadota</taxon>
        <taxon>Gammaproteobacteria</taxon>
        <taxon>Alteromonadales</taxon>
        <taxon>Alteromonadaceae</taxon>
        <taxon>Alteromonas/Salinimonas group</taxon>
        <taxon>Alteromonas</taxon>
    </lineage>
</organism>
<evidence type="ECO:0000313" key="4">
    <source>
        <dbReference type="Proteomes" id="UP001170717"/>
    </source>
</evidence>
<dbReference type="InterPro" id="IPR011042">
    <property type="entry name" value="6-blade_b-propeller_TolB-like"/>
</dbReference>
<comment type="caution">
    <text evidence="3">The sequence shown here is derived from an EMBL/GenBank/DDBJ whole genome shotgun (WGS) entry which is preliminary data.</text>
</comment>
<proteinExistence type="predicted"/>
<keyword evidence="1" id="KW-0732">Signal</keyword>
<evidence type="ECO:0000313" key="3">
    <source>
        <dbReference type="EMBL" id="MDO6576533.1"/>
    </source>
</evidence>
<dbReference type="PANTHER" id="PTHR33546">
    <property type="entry name" value="LARGE, MULTIFUNCTIONAL SECRETED PROTEIN-RELATED"/>
    <property type="match status" value="1"/>
</dbReference>